<accession>A0ABW4UWG5</accession>
<dbReference type="Proteomes" id="UP001597403">
    <property type="component" value="Unassembled WGS sequence"/>
</dbReference>
<evidence type="ECO:0000256" key="1">
    <source>
        <dbReference type="SAM" id="Phobius"/>
    </source>
</evidence>
<organism evidence="2 3">
    <name type="scientific">Paenibacillus nicotianae</name>
    <dbReference type="NCBI Taxonomy" id="1526551"/>
    <lineage>
        <taxon>Bacteria</taxon>
        <taxon>Bacillati</taxon>
        <taxon>Bacillota</taxon>
        <taxon>Bacilli</taxon>
        <taxon>Bacillales</taxon>
        <taxon>Paenibacillaceae</taxon>
        <taxon>Paenibacillus</taxon>
    </lineage>
</organism>
<name>A0ABW4UWG5_9BACL</name>
<dbReference type="RefSeq" id="WP_204825129.1">
    <property type="nucleotide sequence ID" value="NZ_JBHUGF010000010.1"/>
</dbReference>
<dbReference type="EMBL" id="JBHUGF010000010">
    <property type="protein sequence ID" value="MFD1991386.1"/>
    <property type="molecule type" value="Genomic_DNA"/>
</dbReference>
<protein>
    <submittedName>
        <fullName evidence="2">Uncharacterized protein</fullName>
    </submittedName>
</protein>
<proteinExistence type="predicted"/>
<evidence type="ECO:0000313" key="2">
    <source>
        <dbReference type="EMBL" id="MFD1991386.1"/>
    </source>
</evidence>
<keyword evidence="1" id="KW-0812">Transmembrane</keyword>
<keyword evidence="1" id="KW-0472">Membrane</keyword>
<comment type="caution">
    <text evidence="2">The sequence shown here is derived from an EMBL/GenBank/DDBJ whole genome shotgun (WGS) entry which is preliminary data.</text>
</comment>
<keyword evidence="1" id="KW-1133">Transmembrane helix</keyword>
<feature type="transmembrane region" description="Helical" evidence="1">
    <location>
        <begin position="49"/>
        <end position="67"/>
    </location>
</feature>
<reference evidence="3" key="1">
    <citation type="journal article" date="2019" name="Int. J. Syst. Evol. Microbiol.">
        <title>The Global Catalogue of Microorganisms (GCM) 10K type strain sequencing project: providing services to taxonomists for standard genome sequencing and annotation.</title>
        <authorList>
            <consortium name="The Broad Institute Genomics Platform"/>
            <consortium name="The Broad Institute Genome Sequencing Center for Infectious Disease"/>
            <person name="Wu L."/>
            <person name="Ma J."/>
        </authorList>
    </citation>
    <scope>NUCLEOTIDE SEQUENCE [LARGE SCALE GENOMIC DNA]</scope>
    <source>
        <strain evidence="3">CGMCC 1.15067</strain>
    </source>
</reference>
<keyword evidence="3" id="KW-1185">Reference proteome</keyword>
<gene>
    <name evidence="2" type="ORF">ACFSGI_15540</name>
</gene>
<sequence length="100" mass="11196">MNKRAAGISLIAIAAFLYGVKYMSAAIWGSGTNTWNSDLFNTFSNSVGQAPLYFSWIALAAGILYLYHAEAEEKRNLNVVNKDEELEKVEELIQKDHSHE</sequence>
<evidence type="ECO:0000313" key="3">
    <source>
        <dbReference type="Proteomes" id="UP001597403"/>
    </source>
</evidence>